<dbReference type="RefSeq" id="WP_098126390.1">
    <property type="nucleotide sequence ID" value="NZ_NUAN01000071.1"/>
</dbReference>
<name>A0A9X6UBU5_BACCE</name>
<dbReference type="Proteomes" id="UP000220691">
    <property type="component" value="Unassembled WGS sequence"/>
</dbReference>
<proteinExistence type="predicted"/>
<dbReference type="AlphaFoldDB" id="A0A9X6UBU5"/>
<accession>A0A9X6UBU5</accession>
<organism evidence="1 2">
    <name type="scientific">Bacillus cereus</name>
    <dbReference type="NCBI Taxonomy" id="1396"/>
    <lineage>
        <taxon>Bacteria</taxon>
        <taxon>Bacillati</taxon>
        <taxon>Bacillota</taxon>
        <taxon>Bacilli</taxon>
        <taxon>Bacillales</taxon>
        <taxon>Bacillaceae</taxon>
        <taxon>Bacillus</taxon>
        <taxon>Bacillus cereus group</taxon>
    </lineage>
</organism>
<dbReference type="EMBL" id="NUAN01000071">
    <property type="protein sequence ID" value="PEN97791.1"/>
    <property type="molecule type" value="Genomic_DNA"/>
</dbReference>
<reference evidence="1 2" key="1">
    <citation type="submission" date="2017-09" db="EMBL/GenBank/DDBJ databases">
        <title>Large-scale bioinformatics analysis of Bacillus genomes uncovers conserved roles of natural products in bacterial physiology.</title>
        <authorList>
            <consortium name="Agbiome Team Llc"/>
            <person name="Bleich R.M."/>
            <person name="Kirk G.J."/>
            <person name="Santa Maria K.C."/>
            <person name="Allen S.E."/>
            <person name="Farag S."/>
            <person name="Shank E.A."/>
            <person name="Bowers A."/>
        </authorList>
    </citation>
    <scope>NUCLEOTIDE SEQUENCE [LARGE SCALE GENOMIC DNA]</scope>
    <source>
        <strain evidence="1 2">AFS027647</strain>
    </source>
</reference>
<evidence type="ECO:0000313" key="2">
    <source>
        <dbReference type="Proteomes" id="UP000220691"/>
    </source>
</evidence>
<comment type="caution">
    <text evidence="1">The sequence shown here is derived from an EMBL/GenBank/DDBJ whole genome shotgun (WGS) entry which is preliminary data.</text>
</comment>
<protein>
    <submittedName>
        <fullName evidence="1">Uncharacterized protein</fullName>
    </submittedName>
</protein>
<gene>
    <name evidence="1" type="ORF">CN553_12125</name>
</gene>
<sequence>MVYLLEFHFPYTKETVPKALIESQELLNHLTMLLRLELNKSGLDRHICLVTSDSDSLYDIFTIRKEADVIMFIFQFKKQYCLLR</sequence>
<evidence type="ECO:0000313" key="1">
    <source>
        <dbReference type="EMBL" id="PEN97791.1"/>
    </source>
</evidence>